<dbReference type="Pfam" id="PF02687">
    <property type="entry name" value="FtsX"/>
    <property type="match status" value="2"/>
</dbReference>
<evidence type="ECO:0000313" key="8">
    <source>
        <dbReference type="EMBL" id="TKH45525.1"/>
    </source>
</evidence>
<dbReference type="RefSeq" id="WP_137060488.1">
    <property type="nucleotide sequence ID" value="NZ_PNXQ01000005.1"/>
</dbReference>
<dbReference type="AlphaFoldDB" id="A0A4U2Q0K7"/>
<feature type="transmembrane region" description="Helical" evidence="6">
    <location>
        <begin position="232"/>
        <end position="263"/>
    </location>
</feature>
<evidence type="ECO:0000256" key="6">
    <source>
        <dbReference type="SAM" id="Phobius"/>
    </source>
</evidence>
<proteinExistence type="predicted"/>
<evidence type="ECO:0000256" key="4">
    <source>
        <dbReference type="ARBA" id="ARBA00022989"/>
    </source>
</evidence>
<keyword evidence="2" id="KW-1003">Cell membrane</keyword>
<feature type="transmembrane region" description="Helical" evidence="6">
    <location>
        <begin position="196"/>
        <end position="220"/>
    </location>
</feature>
<name>A0A4U2Q0K7_9BACL</name>
<reference evidence="8 9" key="1">
    <citation type="submission" date="2018-01" db="EMBL/GenBank/DDBJ databases">
        <title>Bacillales members from the olive rhizosphere are effective biological control agents against Verticillium dahliae.</title>
        <authorList>
            <person name="Gomez-Lama C."/>
            <person name="Legarda G."/>
            <person name="Ruano-Rosa D."/>
            <person name="Pizarro-Tobias P."/>
            <person name="Valverde-Corredor A."/>
            <person name="Niqui J.L."/>
            <person name="Trivino J.C."/>
            <person name="Roca A."/>
            <person name="Mercado-Blanco J."/>
        </authorList>
    </citation>
    <scope>NUCLEOTIDE SEQUENCE [LARGE SCALE GENOMIC DNA]</scope>
    <source>
        <strain evidence="8 9">PIC167</strain>
    </source>
</reference>
<feature type="transmembrane region" description="Helical" evidence="6">
    <location>
        <begin position="379"/>
        <end position="403"/>
    </location>
</feature>
<evidence type="ECO:0000259" key="7">
    <source>
        <dbReference type="Pfam" id="PF02687"/>
    </source>
</evidence>
<evidence type="ECO:0000256" key="5">
    <source>
        <dbReference type="ARBA" id="ARBA00023136"/>
    </source>
</evidence>
<feature type="transmembrane region" description="Helical" evidence="6">
    <location>
        <begin position="107"/>
        <end position="134"/>
    </location>
</feature>
<dbReference type="PANTHER" id="PTHR46795:SF1">
    <property type="entry name" value="ABC TRANSPORTER PERMEASE PROTEIN"/>
    <property type="match status" value="1"/>
</dbReference>
<feature type="transmembrane region" description="Helical" evidence="6">
    <location>
        <begin position="58"/>
        <end position="77"/>
    </location>
</feature>
<comment type="subcellular location">
    <subcellularLocation>
        <location evidence="1">Cell membrane</location>
        <topology evidence="1">Multi-pass membrane protein</topology>
    </subcellularLocation>
</comment>
<feature type="transmembrane region" description="Helical" evidence="6">
    <location>
        <begin position="415"/>
        <end position="435"/>
    </location>
</feature>
<protein>
    <submittedName>
        <fullName evidence="8">ABC transporter permease</fullName>
    </submittedName>
</protein>
<comment type="caution">
    <text evidence="8">The sequence shown here is derived from an EMBL/GenBank/DDBJ whole genome shotgun (WGS) entry which is preliminary data.</text>
</comment>
<keyword evidence="4 6" id="KW-1133">Transmembrane helix</keyword>
<dbReference type="Proteomes" id="UP000308114">
    <property type="component" value="Unassembled WGS sequence"/>
</dbReference>
<evidence type="ECO:0000256" key="3">
    <source>
        <dbReference type="ARBA" id="ARBA00022692"/>
    </source>
</evidence>
<gene>
    <name evidence="8" type="ORF">C1I60_03400</name>
</gene>
<keyword evidence="3 6" id="KW-0812">Transmembrane</keyword>
<evidence type="ECO:0000313" key="9">
    <source>
        <dbReference type="Proteomes" id="UP000308114"/>
    </source>
</evidence>
<dbReference type="GO" id="GO:0005886">
    <property type="term" value="C:plasma membrane"/>
    <property type="evidence" value="ECO:0007669"/>
    <property type="project" value="UniProtKB-SubCell"/>
</dbReference>
<dbReference type="EMBL" id="PNXQ01000005">
    <property type="protein sequence ID" value="TKH45525.1"/>
    <property type="molecule type" value="Genomic_DNA"/>
</dbReference>
<dbReference type="InterPro" id="IPR052536">
    <property type="entry name" value="ABC-4_Integral_Memb_Prot"/>
</dbReference>
<feature type="transmembrane region" description="Helical" evidence="6">
    <location>
        <begin position="154"/>
        <end position="175"/>
    </location>
</feature>
<feature type="transmembrane region" description="Helical" evidence="6">
    <location>
        <begin position="325"/>
        <end position="350"/>
    </location>
</feature>
<evidence type="ECO:0000256" key="1">
    <source>
        <dbReference type="ARBA" id="ARBA00004651"/>
    </source>
</evidence>
<accession>A0A4U2Q0K7</accession>
<evidence type="ECO:0000256" key="2">
    <source>
        <dbReference type="ARBA" id="ARBA00022475"/>
    </source>
</evidence>
<feature type="domain" description="ABC3 transporter permease C-terminal" evidence="7">
    <location>
        <begin position="334"/>
        <end position="435"/>
    </location>
</feature>
<sequence length="451" mass="51432">MTFRSLAFSGIRGNWRSYSAFFMSSVFSVMIFYIYASFLAHPDVVNGHIIAADKVRQGMIFCEYIIVGFSFLFVLYANSAYLKTRKQEFGLYSLFGMTRMQLRKLVIYENMMISVLAIGCGIVLGMLFSKLFFMALAALLDMKEPIKFAVPLEAVWFTVGGFLILFTITSLSTVFRIGRTEIVDLFKASRRSTGELIYSPWLVALSIVCLATGYGIAMTFNGSNFYLLDAQAFILMTLLILIPVTLGTYLFFSQFSVLLLSFIRKRHQIYYHRTNMVIVAQLGYKIKDNARMLFMVSILSAVILTASGAFYILVKSVQYEYLKEIASLTMFIGMFISLLFFIASGSMIYFKLFTELQEDQAQFRALLRIGMTEQEIRKIVVTQLAIIFFVPCIVGILHALFAMKALENILTYSNWSYSFVVIGVYLIMQTIYFLLTCHDYMKSMMKGAVLQ</sequence>
<dbReference type="InterPro" id="IPR003838">
    <property type="entry name" value="ABC3_permease_C"/>
</dbReference>
<dbReference type="PANTHER" id="PTHR46795">
    <property type="entry name" value="ABC TRANSPORTER PERMEASE-RELATED-RELATED"/>
    <property type="match status" value="1"/>
</dbReference>
<feature type="domain" description="ABC3 transporter permease C-terminal" evidence="7">
    <location>
        <begin position="65"/>
        <end position="181"/>
    </location>
</feature>
<organism evidence="8 9">
    <name type="scientific">Paenibacillus terrae</name>
    <dbReference type="NCBI Taxonomy" id="159743"/>
    <lineage>
        <taxon>Bacteria</taxon>
        <taxon>Bacillati</taxon>
        <taxon>Bacillota</taxon>
        <taxon>Bacilli</taxon>
        <taxon>Bacillales</taxon>
        <taxon>Paenibacillaceae</taxon>
        <taxon>Paenibacillus</taxon>
    </lineage>
</organism>
<feature type="transmembrane region" description="Helical" evidence="6">
    <location>
        <begin position="20"/>
        <end position="38"/>
    </location>
</feature>
<feature type="transmembrane region" description="Helical" evidence="6">
    <location>
        <begin position="292"/>
        <end position="313"/>
    </location>
</feature>
<keyword evidence="5 6" id="KW-0472">Membrane</keyword>